<organism evidence="1">
    <name type="scientific">uncultured Aureispira sp</name>
    <dbReference type="NCBI Taxonomy" id="1331704"/>
    <lineage>
        <taxon>Bacteria</taxon>
        <taxon>Pseudomonadati</taxon>
        <taxon>Bacteroidota</taxon>
        <taxon>Saprospiria</taxon>
        <taxon>Saprospirales</taxon>
        <taxon>Saprospiraceae</taxon>
        <taxon>Aureispira</taxon>
        <taxon>environmental samples</taxon>
    </lineage>
</organism>
<dbReference type="EMBL" id="CACVAQ010000114">
    <property type="protein sequence ID" value="CAA6805842.1"/>
    <property type="molecule type" value="Genomic_DNA"/>
</dbReference>
<name>A0A6S6S7T5_9BACT</name>
<accession>A0A6S6S7T5</accession>
<dbReference type="AlphaFoldDB" id="A0A6S6S7T5"/>
<reference evidence="1" key="1">
    <citation type="submission" date="2020-01" db="EMBL/GenBank/DDBJ databases">
        <authorList>
            <person name="Meier V. D."/>
            <person name="Meier V D."/>
        </authorList>
    </citation>
    <scope>NUCLEOTIDE SEQUENCE</scope>
    <source>
        <strain evidence="1">HLG_WM_MAG_10</strain>
    </source>
</reference>
<sequence length="31" mass="3741">MFLDKKTLSLLKLNVFFYLGKKKYFISVKVK</sequence>
<proteinExistence type="predicted"/>
<gene>
    <name evidence="1" type="ORF">HELGO_WM34199</name>
</gene>
<evidence type="ECO:0000313" key="1">
    <source>
        <dbReference type="EMBL" id="CAA6805842.1"/>
    </source>
</evidence>
<protein>
    <submittedName>
        <fullName evidence="1">Uncharacterized protein</fullName>
    </submittedName>
</protein>